<protein>
    <submittedName>
        <fullName evidence="8">TonB-dependent receptor-like protein</fullName>
    </submittedName>
</protein>
<keyword evidence="9" id="KW-1185">Reference proteome</keyword>
<sequence length="984" mass="107924">MKKHSRAARLRKLPLFVAMLGCLYGMPALAQETGAKKPDAAKQEEAKKKDEPKELDKITVTGSLLKRLEYDTTSPIQVISADVSVDAGQINTAEMLQKSSVAAGSTQISNQFAGFVVEGGTGVQTINLRGLGAQRTAVLLNGQRPGPAGTRGQVLAFDLNVIPQSILQRAEIVKDGSSSIYGSDALAGVVNLITRKNFNGPEFSFTGRAPQQGGAETVSFSIANGWNFGKGSISAAAEYYLQEPLRFRDRDYLRCAQDLVWDQNGNRIDRQDRSVLAGTPLGGCSGSNLYANTVIDAVYGTRYIPSPTGNTIGLIPGYRPRTNASYGPGNTGQAYFEDVLNFDFFGEQQLIDRQERFSVFASSDFNLGAVNWTTDFLYNRRGTDTHRWRQFFPLTGGTTAILSSYRYTDGSSFASPVPSGIAQPVMPFPSDQKVRINYYYLRTGLDGLIGNIDTWSWTTNLSYTRSDGDYSVLSILKSKSGDVDPALRPWTGGRSPSVNYFDPCFLSGQCMDQLVAAVGQWHTGNTVYDQYLINAVATGEAFNLPAGPVSVAIGAEYRNFGINDQPSQQERSGDLWGQSSAVVTKGRDHVKEVFTEVEVPLLKGLPAFESLTLNMSARAFDYASVGDSDHVWKLGLGWQVIPAVRLRATKGTSYRAPGLYELYLGNLSSFVSQASIDPCINWGQSTNDYIRANCAAAGIPDNFAGATSSATVISQGGAGVLKPETSSAKTAGIVFTPTSWPFSMAIDYFSYTVRDQIAQLTAATILGGCYGAEVYPNQFCSLFVRNPSNHPTAPNKIETVYQKYVNVNRQKVRGYDLLSRYDGNFSFGKLEVEAQATYTMEDFEEFFSTSAASGFSTSNRNGSIGRPKVVGNLRTTFKRNDWSWTWYMNYVGRTKSLTLSPTFTYFGWTNAVRDIEAEARLYHTVSVRYEQPKWSVLFGIQNLTDRDPPTISSGVATRYGNIPAFATQYDLLGRTFFTRIDFKF</sequence>
<dbReference type="InterPro" id="IPR000531">
    <property type="entry name" value="Beta-barrel_TonB"/>
</dbReference>
<dbReference type="OrthoDB" id="6276154at2"/>
<evidence type="ECO:0000256" key="5">
    <source>
        <dbReference type="SAM" id="SignalP"/>
    </source>
</evidence>
<evidence type="ECO:0000256" key="3">
    <source>
        <dbReference type="ARBA" id="ARBA00023237"/>
    </source>
</evidence>
<comment type="subcellular location">
    <subcellularLocation>
        <location evidence="1 4">Cell outer membrane</location>
    </subcellularLocation>
</comment>
<name>A0A4R3N9W2_9GAMM</name>
<organism evidence="8 9">
    <name type="scientific">Thermomonas haemolytica</name>
    <dbReference type="NCBI Taxonomy" id="141949"/>
    <lineage>
        <taxon>Bacteria</taxon>
        <taxon>Pseudomonadati</taxon>
        <taxon>Pseudomonadota</taxon>
        <taxon>Gammaproteobacteria</taxon>
        <taxon>Lysobacterales</taxon>
        <taxon>Lysobacteraceae</taxon>
        <taxon>Thermomonas</taxon>
    </lineage>
</organism>
<dbReference type="Pfam" id="PF00593">
    <property type="entry name" value="TonB_dep_Rec_b-barrel"/>
    <property type="match status" value="1"/>
</dbReference>
<evidence type="ECO:0000313" key="9">
    <source>
        <dbReference type="Proteomes" id="UP000295414"/>
    </source>
</evidence>
<keyword evidence="3" id="KW-0998">Cell outer membrane</keyword>
<reference evidence="8 9" key="1">
    <citation type="submission" date="2019-03" db="EMBL/GenBank/DDBJ databases">
        <title>Genomic Encyclopedia of Type Strains, Phase IV (KMG-IV): sequencing the most valuable type-strain genomes for metagenomic binning, comparative biology and taxonomic classification.</title>
        <authorList>
            <person name="Goeker M."/>
        </authorList>
    </citation>
    <scope>NUCLEOTIDE SEQUENCE [LARGE SCALE GENOMIC DNA]</scope>
    <source>
        <strain evidence="8 9">DSM 13605</strain>
    </source>
</reference>
<dbReference type="GO" id="GO:0009279">
    <property type="term" value="C:cell outer membrane"/>
    <property type="evidence" value="ECO:0007669"/>
    <property type="project" value="UniProtKB-SubCell"/>
</dbReference>
<dbReference type="EMBL" id="SMAP01000001">
    <property type="protein sequence ID" value="TCT26025.1"/>
    <property type="molecule type" value="Genomic_DNA"/>
</dbReference>
<dbReference type="RefSeq" id="WP_114959133.1">
    <property type="nucleotide sequence ID" value="NZ_MSZW01000024.1"/>
</dbReference>
<feature type="domain" description="TonB-dependent receptor-like beta-barrel" evidence="6">
    <location>
        <begin position="395"/>
        <end position="943"/>
    </location>
</feature>
<dbReference type="InterPro" id="IPR012910">
    <property type="entry name" value="Plug_dom"/>
</dbReference>
<dbReference type="PANTHER" id="PTHR47234">
    <property type="match status" value="1"/>
</dbReference>
<dbReference type="SUPFAM" id="SSF56935">
    <property type="entry name" value="Porins"/>
    <property type="match status" value="1"/>
</dbReference>
<dbReference type="PANTHER" id="PTHR47234:SF2">
    <property type="entry name" value="TONB-DEPENDENT RECEPTOR"/>
    <property type="match status" value="1"/>
</dbReference>
<evidence type="ECO:0000256" key="2">
    <source>
        <dbReference type="ARBA" id="ARBA00023136"/>
    </source>
</evidence>
<dbReference type="AlphaFoldDB" id="A0A4R3N9W2"/>
<feature type="signal peptide" evidence="5">
    <location>
        <begin position="1"/>
        <end position="30"/>
    </location>
</feature>
<gene>
    <name evidence="8" type="ORF">EDC34_101352</name>
</gene>
<feature type="chain" id="PRO_5020234006" evidence="5">
    <location>
        <begin position="31"/>
        <end position="984"/>
    </location>
</feature>
<evidence type="ECO:0000256" key="4">
    <source>
        <dbReference type="RuleBase" id="RU003357"/>
    </source>
</evidence>
<evidence type="ECO:0000259" key="6">
    <source>
        <dbReference type="Pfam" id="PF00593"/>
    </source>
</evidence>
<evidence type="ECO:0000259" key="7">
    <source>
        <dbReference type="Pfam" id="PF07715"/>
    </source>
</evidence>
<keyword evidence="4" id="KW-0798">TonB box</keyword>
<feature type="domain" description="TonB-dependent receptor plug" evidence="7">
    <location>
        <begin position="70"/>
        <end position="189"/>
    </location>
</feature>
<comment type="similarity">
    <text evidence="4">Belongs to the TonB-dependent receptor family.</text>
</comment>
<keyword evidence="2 4" id="KW-0472">Membrane</keyword>
<proteinExistence type="inferred from homology"/>
<dbReference type="Pfam" id="PF07715">
    <property type="entry name" value="Plug"/>
    <property type="match status" value="1"/>
</dbReference>
<dbReference type="Gene3D" id="2.170.130.10">
    <property type="entry name" value="TonB-dependent receptor, plug domain"/>
    <property type="match status" value="1"/>
</dbReference>
<dbReference type="Proteomes" id="UP000295414">
    <property type="component" value="Unassembled WGS sequence"/>
</dbReference>
<comment type="caution">
    <text evidence="8">The sequence shown here is derived from an EMBL/GenBank/DDBJ whole genome shotgun (WGS) entry which is preliminary data.</text>
</comment>
<keyword evidence="5" id="KW-0732">Signal</keyword>
<evidence type="ECO:0000313" key="8">
    <source>
        <dbReference type="EMBL" id="TCT26025.1"/>
    </source>
</evidence>
<dbReference type="InterPro" id="IPR036942">
    <property type="entry name" value="Beta-barrel_TonB_sf"/>
</dbReference>
<accession>A0A4R3N9W2</accession>
<dbReference type="InterPro" id="IPR037066">
    <property type="entry name" value="Plug_dom_sf"/>
</dbReference>
<keyword evidence="8" id="KW-0675">Receptor</keyword>
<dbReference type="Gene3D" id="2.40.170.20">
    <property type="entry name" value="TonB-dependent receptor, beta-barrel domain"/>
    <property type="match status" value="1"/>
</dbReference>
<evidence type="ECO:0000256" key="1">
    <source>
        <dbReference type="ARBA" id="ARBA00004442"/>
    </source>
</evidence>